<reference evidence="2 3" key="1">
    <citation type="journal article" date="2018" name="Front. Plant Sci.">
        <title>Red Clover (Trifolium pratense) and Zigzag Clover (T. medium) - A Picture of Genomic Similarities and Differences.</title>
        <authorList>
            <person name="Dluhosova J."/>
            <person name="Istvanek J."/>
            <person name="Nedelnik J."/>
            <person name="Repkova J."/>
        </authorList>
    </citation>
    <scope>NUCLEOTIDE SEQUENCE [LARGE SCALE GENOMIC DNA]</scope>
    <source>
        <strain evidence="3">cv. 10/8</strain>
        <tissue evidence="2">Leaf</tissue>
    </source>
</reference>
<evidence type="ECO:0000313" key="3">
    <source>
        <dbReference type="Proteomes" id="UP000265520"/>
    </source>
</evidence>
<dbReference type="EMBL" id="LXQA010555989">
    <property type="protein sequence ID" value="MCI59030.1"/>
    <property type="molecule type" value="Genomic_DNA"/>
</dbReference>
<feature type="region of interest" description="Disordered" evidence="1">
    <location>
        <begin position="1"/>
        <end position="64"/>
    </location>
</feature>
<dbReference type="AlphaFoldDB" id="A0A392TFN4"/>
<proteinExistence type="predicted"/>
<feature type="compositionally biased region" description="Polar residues" evidence="1">
    <location>
        <begin position="54"/>
        <end position="64"/>
    </location>
</feature>
<dbReference type="Proteomes" id="UP000265520">
    <property type="component" value="Unassembled WGS sequence"/>
</dbReference>
<keyword evidence="3" id="KW-1185">Reference proteome</keyword>
<comment type="caution">
    <text evidence="2">The sequence shown here is derived from an EMBL/GenBank/DDBJ whole genome shotgun (WGS) entry which is preliminary data.</text>
</comment>
<feature type="compositionally biased region" description="Polar residues" evidence="1">
    <location>
        <begin position="8"/>
        <end position="17"/>
    </location>
</feature>
<protein>
    <submittedName>
        <fullName evidence="2">Uncharacterized protein</fullName>
    </submittedName>
</protein>
<organism evidence="2 3">
    <name type="scientific">Trifolium medium</name>
    <dbReference type="NCBI Taxonomy" id="97028"/>
    <lineage>
        <taxon>Eukaryota</taxon>
        <taxon>Viridiplantae</taxon>
        <taxon>Streptophyta</taxon>
        <taxon>Embryophyta</taxon>
        <taxon>Tracheophyta</taxon>
        <taxon>Spermatophyta</taxon>
        <taxon>Magnoliopsida</taxon>
        <taxon>eudicotyledons</taxon>
        <taxon>Gunneridae</taxon>
        <taxon>Pentapetalae</taxon>
        <taxon>rosids</taxon>
        <taxon>fabids</taxon>
        <taxon>Fabales</taxon>
        <taxon>Fabaceae</taxon>
        <taxon>Papilionoideae</taxon>
        <taxon>50 kb inversion clade</taxon>
        <taxon>NPAAA clade</taxon>
        <taxon>Hologalegina</taxon>
        <taxon>IRL clade</taxon>
        <taxon>Trifolieae</taxon>
        <taxon>Trifolium</taxon>
    </lineage>
</organism>
<accession>A0A392TFN4</accession>
<evidence type="ECO:0000313" key="2">
    <source>
        <dbReference type="EMBL" id="MCI59030.1"/>
    </source>
</evidence>
<evidence type="ECO:0000256" key="1">
    <source>
        <dbReference type="SAM" id="MobiDB-lite"/>
    </source>
</evidence>
<feature type="non-terminal residue" evidence="2">
    <location>
        <position position="1"/>
    </location>
</feature>
<name>A0A392TFN4_9FABA</name>
<sequence>GSGAKIIKSQQKSTLPNSALHPAQHHLRPAQSPEQRQENRTHNAPGSVPPASGAVTSNMQKMKF</sequence>